<protein>
    <submittedName>
        <fullName evidence="1">Uncharacterized protein</fullName>
    </submittedName>
</protein>
<comment type="caution">
    <text evidence="1">The sequence shown here is derived from an EMBL/GenBank/DDBJ whole genome shotgun (WGS) entry which is preliminary data.</text>
</comment>
<evidence type="ECO:0000313" key="2">
    <source>
        <dbReference type="Proteomes" id="UP001172386"/>
    </source>
</evidence>
<dbReference type="Proteomes" id="UP001172386">
    <property type="component" value="Unassembled WGS sequence"/>
</dbReference>
<name>A0ACC3A6F4_9EURO</name>
<evidence type="ECO:0000313" key="1">
    <source>
        <dbReference type="EMBL" id="KAJ9655885.1"/>
    </source>
</evidence>
<organism evidence="1 2">
    <name type="scientific">Neophaeococcomyces mojaviensis</name>
    <dbReference type="NCBI Taxonomy" id="3383035"/>
    <lineage>
        <taxon>Eukaryota</taxon>
        <taxon>Fungi</taxon>
        <taxon>Dikarya</taxon>
        <taxon>Ascomycota</taxon>
        <taxon>Pezizomycotina</taxon>
        <taxon>Eurotiomycetes</taxon>
        <taxon>Chaetothyriomycetidae</taxon>
        <taxon>Chaetothyriales</taxon>
        <taxon>Chaetothyriales incertae sedis</taxon>
        <taxon>Neophaeococcomyces</taxon>
    </lineage>
</organism>
<dbReference type="EMBL" id="JAPDRQ010000087">
    <property type="protein sequence ID" value="KAJ9655885.1"/>
    <property type="molecule type" value="Genomic_DNA"/>
</dbReference>
<proteinExistence type="predicted"/>
<gene>
    <name evidence="1" type="ORF">H2198_005326</name>
</gene>
<reference evidence="1" key="1">
    <citation type="submission" date="2022-10" db="EMBL/GenBank/DDBJ databases">
        <title>Culturing micro-colonial fungi from biological soil crusts in the Mojave desert and describing Neophaeococcomyces mojavensis, and introducing the new genera and species Taxawa tesnikishii.</title>
        <authorList>
            <person name="Kurbessoian T."/>
            <person name="Stajich J.E."/>
        </authorList>
    </citation>
    <scope>NUCLEOTIDE SEQUENCE</scope>
    <source>
        <strain evidence="1">JES_112</strain>
    </source>
</reference>
<accession>A0ACC3A6F4</accession>
<sequence length="346" mass="38812">MHTSKTSKLLRRIRGQPPQPISRKQCKRSSVDTNRPKKQVAVASQFAPATGVNSTTLQDSIVPFPYEVSNLIYEYVIAHSKLRLAYQDHNKMANYVRSERTDGFGLRCTGSTILSLLLVSKSTHEQMNELIKKADIMISTDDLHHTKTSGTPPVESVRQATLTIPMYHYENPTVGSRSSKSDIDSLLTTLPRLQKLTITNNYTVQVAGTARIDVAGEDPNRRLPPYERLYFGTSLDPRVVGYPADEQARGSWAQSSVSKRAPFTYEDMERMPRYCVARSFATVLFAWNANTPNVPTAMELKIEVVDEIGRVYESVQLYATVKVVENMTLSNLSRCVGKVTVNRSFV</sequence>
<keyword evidence="2" id="KW-1185">Reference proteome</keyword>